<dbReference type="eggNOG" id="COG0680">
    <property type="taxonomic scope" value="Bacteria"/>
</dbReference>
<dbReference type="MEROPS" id="A31.004"/>
<dbReference type="InterPro" id="IPR023430">
    <property type="entry name" value="Pept_HybD-like_dom_sf"/>
</dbReference>
<dbReference type="AlphaFoldDB" id="B8HQ64"/>
<reference evidence="1" key="1">
    <citation type="submission" date="2009-01" db="EMBL/GenBank/DDBJ databases">
        <title>Complete sequence of chromosome Cyanothece sp. PCC 7425.</title>
        <authorList>
            <consortium name="US DOE Joint Genome Institute"/>
            <person name="Lucas S."/>
            <person name="Copeland A."/>
            <person name="Lapidus A."/>
            <person name="Glavina del Rio T."/>
            <person name="Dalin E."/>
            <person name="Tice H."/>
            <person name="Bruce D."/>
            <person name="Goodwin L."/>
            <person name="Pitluck S."/>
            <person name="Sims D."/>
            <person name="Meineke L."/>
            <person name="Brettin T."/>
            <person name="Detter J.C."/>
            <person name="Han C."/>
            <person name="Larimer F."/>
            <person name="Land M."/>
            <person name="Hauser L."/>
            <person name="Kyrpides N."/>
            <person name="Ovchinnikova G."/>
            <person name="Liberton M."/>
            <person name="Stoeckel J."/>
            <person name="Banerjee A."/>
            <person name="Singh A."/>
            <person name="Page L."/>
            <person name="Sato H."/>
            <person name="Zhao L."/>
            <person name="Sherman L."/>
            <person name="Pakrasi H."/>
            <person name="Richardson P."/>
        </authorList>
    </citation>
    <scope>NUCLEOTIDE SEQUENCE</scope>
    <source>
        <strain evidence="1">PCC 7425</strain>
    </source>
</reference>
<evidence type="ECO:0000313" key="1">
    <source>
        <dbReference type="EMBL" id="ACL47461.1"/>
    </source>
</evidence>
<keyword evidence="1" id="KW-0645">Protease</keyword>
<dbReference type="SUPFAM" id="SSF53163">
    <property type="entry name" value="HybD-like"/>
    <property type="match status" value="1"/>
</dbReference>
<dbReference type="KEGG" id="cyn:Cyan7425_5168"/>
<dbReference type="PANTHER" id="PTHR30302:SF5">
    <property type="entry name" value="SLR1876 PROTEIN"/>
    <property type="match status" value="1"/>
</dbReference>
<dbReference type="EMBL" id="CP001344">
    <property type="protein sequence ID" value="ACL47461.1"/>
    <property type="molecule type" value="Genomic_DNA"/>
</dbReference>
<dbReference type="HOGENOM" id="CLU_099037_6_1_3"/>
<protein>
    <submittedName>
        <fullName evidence="1">Hydrogenase maturation protease</fullName>
    </submittedName>
</protein>
<sequence length="169" mass="18828">MSCNRFLVIGYGNPLRGDDGVGQSVAERVASWQLAGVRSLAVHQLTPELVMELAEAETVIFVDAWIGAFDLETAAIRLEILQRTTPDDPAGHAMDPRTLLVLTELLENHQPQAYQLLIPAQQFEFSEEFSALTQRGMEQALATLKQLFALDQIDFFLQSNQCIDQGRLL</sequence>
<dbReference type="CDD" id="cd06066">
    <property type="entry name" value="H2MP_NAD-link-bidir"/>
    <property type="match status" value="1"/>
</dbReference>
<dbReference type="GO" id="GO:0016485">
    <property type="term" value="P:protein processing"/>
    <property type="evidence" value="ECO:0007669"/>
    <property type="project" value="TreeGrafter"/>
</dbReference>
<dbReference type="Gene3D" id="3.40.50.1450">
    <property type="entry name" value="HybD-like"/>
    <property type="match status" value="1"/>
</dbReference>
<dbReference type="STRING" id="395961.Cyan7425_5168"/>
<name>B8HQ64_CYAP4</name>
<dbReference type="GO" id="GO:0008047">
    <property type="term" value="F:enzyme activator activity"/>
    <property type="evidence" value="ECO:0007669"/>
    <property type="project" value="InterPro"/>
</dbReference>
<gene>
    <name evidence="1" type="ordered locus">Cyan7425_5168</name>
</gene>
<accession>B8HQ64</accession>
<dbReference type="NCBIfam" id="TIGR00072">
    <property type="entry name" value="hydrog_prot"/>
    <property type="match status" value="1"/>
</dbReference>
<proteinExistence type="predicted"/>
<dbReference type="InterPro" id="IPR000671">
    <property type="entry name" value="Peptidase_A31"/>
</dbReference>
<dbReference type="GO" id="GO:0004175">
    <property type="term" value="F:endopeptidase activity"/>
    <property type="evidence" value="ECO:0007669"/>
    <property type="project" value="TreeGrafter"/>
</dbReference>
<dbReference type="PANTHER" id="PTHR30302">
    <property type="entry name" value="HYDROGENASE 1 MATURATION PROTEASE"/>
    <property type="match status" value="1"/>
</dbReference>
<organism evidence="1">
    <name type="scientific">Cyanothece sp. (strain PCC 7425 / ATCC 29141)</name>
    <dbReference type="NCBI Taxonomy" id="395961"/>
    <lineage>
        <taxon>Bacteria</taxon>
        <taxon>Bacillati</taxon>
        <taxon>Cyanobacteriota</taxon>
        <taxon>Cyanophyceae</taxon>
        <taxon>Gomontiellales</taxon>
        <taxon>Cyanothecaceae</taxon>
        <taxon>Cyanothece</taxon>
    </lineage>
</organism>
<dbReference type="OrthoDB" id="512922at2"/>
<keyword evidence="1" id="KW-0378">Hydrolase</keyword>